<dbReference type="SUPFAM" id="SSF48371">
    <property type="entry name" value="ARM repeat"/>
    <property type="match status" value="1"/>
</dbReference>
<evidence type="ECO:0000259" key="8">
    <source>
        <dbReference type="Pfam" id="PF03810"/>
    </source>
</evidence>
<dbReference type="GO" id="GO:0005634">
    <property type="term" value="C:nucleus"/>
    <property type="evidence" value="ECO:0007669"/>
    <property type="project" value="UniProtKB-SubCell"/>
</dbReference>
<evidence type="ECO:0000256" key="1">
    <source>
        <dbReference type="ARBA" id="ARBA00004123"/>
    </source>
</evidence>
<reference evidence="10 11" key="1">
    <citation type="journal article" date="2018" name="Genome Biol. Evol.">
        <title>Multiple Roots of Fruiting Body Formation in Amoebozoa.</title>
        <authorList>
            <person name="Hillmann F."/>
            <person name="Forbes G."/>
            <person name="Novohradska S."/>
            <person name="Ferling I."/>
            <person name="Riege K."/>
            <person name="Groth M."/>
            <person name="Westermann M."/>
            <person name="Marz M."/>
            <person name="Spaller T."/>
            <person name="Winckler T."/>
            <person name="Schaap P."/>
            <person name="Glockner G."/>
        </authorList>
    </citation>
    <scope>NUCLEOTIDE SEQUENCE [LARGE SCALE GENOMIC DNA]</scope>
    <source>
        <strain evidence="10 11">Jena</strain>
    </source>
</reference>
<comment type="similarity">
    <text evidence="3">Belongs to the exportin family.</text>
</comment>
<dbReference type="EMBL" id="MDYQ01000107">
    <property type="protein sequence ID" value="PRP82270.1"/>
    <property type="molecule type" value="Genomic_DNA"/>
</dbReference>
<dbReference type="PANTHER" id="PTHR21452">
    <property type="entry name" value="EXPORTIN-6"/>
    <property type="match status" value="1"/>
</dbReference>
<protein>
    <submittedName>
        <fullName evidence="10">Uncharacterized protein</fullName>
    </submittedName>
</protein>
<keyword evidence="11" id="KW-1185">Reference proteome</keyword>
<dbReference type="AlphaFoldDB" id="A0A2P6NE95"/>
<dbReference type="Pfam" id="PF03810">
    <property type="entry name" value="IBN_N"/>
    <property type="match status" value="1"/>
</dbReference>
<dbReference type="GO" id="GO:0005049">
    <property type="term" value="F:nuclear export signal receptor activity"/>
    <property type="evidence" value="ECO:0007669"/>
    <property type="project" value="InterPro"/>
</dbReference>
<evidence type="ECO:0000256" key="7">
    <source>
        <dbReference type="ARBA" id="ARBA00023242"/>
    </source>
</evidence>
<proteinExistence type="inferred from homology"/>
<evidence type="ECO:0000313" key="11">
    <source>
        <dbReference type="Proteomes" id="UP000241769"/>
    </source>
</evidence>
<dbReference type="GO" id="GO:0005737">
    <property type="term" value="C:cytoplasm"/>
    <property type="evidence" value="ECO:0007669"/>
    <property type="project" value="UniProtKB-SubCell"/>
</dbReference>
<dbReference type="Gene3D" id="1.25.10.10">
    <property type="entry name" value="Leucine-rich Repeat Variant"/>
    <property type="match status" value="1"/>
</dbReference>
<evidence type="ECO:0000256" key="3">
    <source>
        <dbReference type="ARBA" id="ARBA00009466"/>
    </source>
</evidence>
<dbReference type="GO" id="GO:0006611">
    <property type="term" value="P:protein export from nucleus"/>
    <property type="evidence" value="ECO:0007669"/>
    <property type="project" value="InterPro"/>
</dbReference>
<evidence type="ECO:0000256" key="5">
    <source>
        <dbReference type="ARBA" id="ARBA00022490"/>
    </source>
</evidence>
<sequence>MAEGASLQDLEGLLQEFFVTIDNVKKRQLEQQILTFQGQCSLSQAIFLFNNSKNSYLLWFACSVIEILINKKWNTISPQDQTALRVFLIQYLITNEKLLAPFVTNKIVRLITDIAKIDWPHNYPDFFPHVYQLVQNHGSAKIGVSIAHSAVTDFISTREDMPIQRKIQLKELLVRELPTLFGDLHLQLQSLTPSGHLNVVLQRIVDARDESEAQLASSILELYSQCFSSLPLSDSTLHIPSLQNILRCVNLSNDGDWGIAARHAMSCINEIDSKNFVPPSFVPLLSAVHQSIYNALTGAADAEEDYVEKLFDYAYTFVENQLHRIIGKEDVTPLLTLLPKLVFKYQSEGSIEMYTKSTDLCTCAVNLILRNRNLVPRYKFILEEMAVGMSNSLLNVNNAKSLNQYDNTAKDEDGLTEFDRLISVTIECITRSGNVDRPSTTNRTVQLLESCIHRMQGRGPSVDDVTTCLQLLESQMEWLHFTSVEEEGVYFVEISHKDIIRIGMGLVEMCLLLLSRGLESASATPSLQIWRLNCKCLTLLWKLTDWLFEFQSWRENATGAEAYPQTQEIVGKVVVQVFSLIIHPASSLALLELSADILRKVSSTFRHPSFSQATVLGQMISQWDVIQKNVIYNSSPSAVWDVDRGTVENDGESNQIPRPLRIMGTLYESISNWICLPPTMNKTNNSSSQWDEAKNQYNSFMNAENIGLVHRATSLVQTPGFVDQHIYAEREYIERLQMVYVCFRYLVLSVGREAKNCKGMLLSSLSQVLQYTPHLLRLYHAQPDLTSTILQFYLALFQSFKSNMEPQFVKDTLGMFLNIFDNEHITLLSSNNKQAVQTLTRFLEILCFMLEDSGNHLGDLLGQIVELCCSTIGPVSQATEDLFVHLSGILFRVYYDLLLYHKSVSNGAHGSKLLEFHYFALKQKHIQPFECALNNLIELQERQKLFKRMNESLLYPLVTCLMDTIIEKSHDLQRDKIVTLLHQIAVTNFDAFYRQMIPQYLEERPVLSAHRDVLLNHFARHEQDLPSFTMQLNKFASDAVYCMQQR</sequence>
<name>A0A2P6NE95_9EUKA</name>
<dbReference type="InterPro" id="IPR040016">
    <property type="entry name" value="XPO6"/>
</dbReference>
<dbReference type="GO" id="GO:0031267">
    <property type="term" value="F:small GTPase binding"/>
    <property type="evidence" value="ECO:0007669"/>
    <property type="project" value="InterPro"/>
</dbReference>
<keyword evidence="4" id="KW-0813">Transport</keyword>
<dbReference type="Pfam" id="PF08389">
    <property type="entry name" value="Xpo1"/>
    <property type="match status" value="1"/>
</dbReference>
<dbReference type="OrthoDB" id="10261013at2759"/>
<evidence type="ECO:0000259" key="9">
    <source>
        <dbReference type="Pfam" id="PF08389"/>
    </source>
</evidence>
<keyword evidence="7" id="KW-0539">Nucleus</keyword>
<dbReference type="InterPro" id="IPR011989">
    <property type="entry name" value="ARM-like"/>
</dbReference>
<keyword evidence="6" id="KW-0653">Protein transport</keyword>
<accession>A0A2P6NE95</accession>
<dbReference type="FunCoup" id="A0A2P6NE95">
    <property type="interactions" value="213"/>
</dbReference>
<feature type="domain" description="Exportin-1/Importin-beta-like" evidence="9">
    <location>
        <begin position="101"/>
        <end position="235"/>
    </location>
</feature>
<comment type="caution">
    <text evidence="10">The sequence shown here is derived from an EMBL/GenBank/DDBJ whole genome shotgun (WGS) entry which is preliminary data.</text>
</comment>
<evidence type="ECO:0000313" key="10">
    <source>
        <dbReference type="EMBL" id="PRP82270.1"/>
    </source>
</evidence>
<dbReference type="STRING" id="1890364.A0A2P6NE95"/>
<dbReference type="Proteomes" id="UP000241769">
    <property type="component" value="Unassembled WGS sequence"/>
</dbReference>
<organism evidence="10 11">
    <name type="scientific">Planoprotostelium fungivorum</name>
    <dbReference type="NCBI Taxonomy" id="1890364"/>
    <lineage>
        <taxon>Eukaryota</taxon>
        <taxon>Amoebozoa</taxon>
        <taxon>Evosea</taxon>
        <taxon>Variosea</taxon>
        <taxon>Cavosteliida</taxon>
        <taxon>Cavosteliaceae</taxon>
        <taxon>Planoprotostelium</taxon>
    </lineage>
</organism>
<gene>
    <name evidence="10" type="ORF">PROFUN_06282</name>
</gene>
<keyword evidence="5" id="KW-0963">Cytoplasm</keyword>
<evidence type="ECO:0000256" key="2">
    <source>
        <dbReference type="ARBA" id="ARBA00004496"/>
    </source>
</evidence>
<dbReference type="InterPro" id="IPR001494">
    <property type="entry name" value="Importin-beta_N"/>
</dbReference>
<feature type="domain" description="Importin N-terminal" evidence="8">
    <location>
        <begin position="41"/>
        <end position="94"/>
    </location>
</feature>
<dbReference type="PANTHER" id="PTHR21452:SF4">
    <property type="entry name" value="EXPORTIN-6"/>
    <property type="match status" value="1"/>
</dbReference>
<dbReference type="InParanoid" id="A0A2P6NE95"/>
<dbReference type="InterPro" id="IPR016024">
    <property type="entry name" value="ARM-type_fold"/>
</dbReference>
<evidence type="ECO:0000256" key="6">
    <source>
        <dbReference type="ARBA" id="ARBA00022927"/>
    </source>
</evidence>
<dbReference type="InterPro" id="IPR013598">
    <property type="entry name" value="Exportin-1/Importin-b-like"/>
</dbReference>
<comment type="subcellular location">
    <subcellularLocation>
        <location evidence="2">Cytoplasm</location>
    </subcellularLocation>
    <subcellularLocation>
        <location evidence="1">Nucleus</location>
    </subcellularLocation>
</comment>
<evidence type="ECO:0000256" key="4">
    <source>
        <dbReference type="ARBA" id="ARBA00022448"/>
    </source>
</evidence>